<evidence type="ECO:0000256" key="2">
    <source>
        <dbReference type="ARBA" id="ARBA00005189"/>
    </source>
</evidence>
<keyword evidence="5 13" id="KW-0812">Transmembrane</keyword>
<keyword evidence="11" id="KW-0275">Fatty acid biosynthesis</keyword>
<keyword evidence="6" id="KW-0276">Fatty acid metabolism</keyword>
<organism evidence="14 15">
    <name type="scientific">Trifolium subterraneum</name>
    <name type="common">Subterranean clover</name>
    <dbReference type="NCBI Taxonomy" id="3900"/>
    <lineage>
        <taxon>Eukaryota</taxon>
        <taxon>Viridiplantae</taxon>
        <taxon>Streptophyta</taxon>
        <taxon>Embryophyta</taxon>
        <taxon>Tracheophyta</taxon>
        <taxon>Spermatophyta</taxon>
        <taxon>Magnoliopsida</taxon>
        <taxon>eudicotyledons</taxon>
        <taxon>Gunneridae</taxon>
        <taxon>Pentapetalae</taxon>
        <taxon>rosids</taxon>
        <taxon>fabids</taxon>
        <taxon>Fabales</taxon>
        <taxon>Fabaceae</taxon>
        <taxon>Papilionoideae</taxon>
        <taxon>50 kb inversion clade</taxon>
        <taxon>NPAAA clade</taxon>
        <taxon>Hologalegina</taxon>
        <taxon>IRL clade</taxon>
        <taxon>Trifolieae</taxon>
        <taxon>Trifolium</taxon>
    </lineage>
</organism>
<gene>
    <name evidence="14" type="ORF">TSUD_258810</name>
</gene>
<name>A0A2Z6MUE6_TRISU</name>
<comment type="similarity">
    <text evidence="3">Belongs to the fatty acid desaturase type 1 family.</text>
</comment>
<dbReference type="AlphaFoldDB" id="A0A2Z6MUE6"/>
<dbReference type="InterPro" id="IPR015876">
    <property type="entry name" value="Acyl-CoA_DS"/>
</dbReference>
<dbReference type="PANTHER" id="PTHR11351:SF31">
    <property type="entry name" value="DESATURASE 1, ISOFORM A-RELATED"/>
    <property type="match status" value="1"/>
</dbReference>
<dbReference type="PANTHER" id="PTHR11351">
    <property type="entry name" value="ACYL-COA DESATURASE"/>
    <property type="match status" value="1"/>
</dbReference>
<dbReference type="GO" id="GO:0005789">
    <property type="term" value="C:endoplasmic reticulum membrane"/>
    <property type="evidence" value="ECO:0007669"/>
    <property type="project" value="TreeGrafter"/>
</dbReference>
<evidence type="ECO:0000256" key="9">
    <source>
        <dbReference type="ARBA" id="ARBA00023098"/>
    </source>
</evidence>
<keyword evidence="9" id="KW-0443">Lipid metabolism</keyword>
<feature type="compositionally biased region" description="Polar residues" evidence="12">
    <location>
        <begin position="41"/>
        <end position="51"/>
    </location>
</feature>
<evidence type="ECO:0000256" key="5">
    <source>
        <dbReference type="ARBA" id="ARBA00022692"/>
    </source>
</evidence>
<keyword evidence="8" id="KW-0560">Oxidoreductase</keyword>
<keyword evidence="15" id="KW-1185">Reference proteome</keyword>
<feature type="transmembrane region" description="Helical" evidence="13">
    <location>
        <begin position="186"/>
        <end position="206"/>
    </location>
</feature>
<evidence type="ECO:0000256" key="1">
    <source>
        <dbReference type="ARBA" id="ARBA00004141"/>
    </source>
</evidence>
<evidence type="ECO:0000256" key="3">
    <source>
        <dbReference type="ARBA" id="ARBA00009295"/>
    </source>
</evidence>
<evidence type="ECO:0000256" key="7">
    <source>
        <dbReference type="ARBA" id="ARBA00022989"/>
    </source>
</evidence>
<keyword evidence="10 13" id="KW-0472">Membrane</keyword>
<evidence type="ECO:0000313" key="14">
    <source>
        <dbReference type="EMBL" id="GAU35706.1"/>
    </source>
</evidence>
<dbReference type="GO" id="GO:0042761">
    <property type="term" value="P:very long-chain fatty acid biosynthetic process"/>
    <property type="evidence" value="ECO:0007669"/>
    <property type="project" value="TreeGrafter"/>
</dbReference>
<keyword evidence="7 13" id="KW-1133">Transmembrane helix</keyword>
<dbReference type="GO" id="GO:0016717">
    <property type="term" value="F:oxidoreductase activity, acting on paired donors, with oxidation of a pair of donors resulting in the reduction of molecular oxygen to two molecules of water"/>
    <property type="evidence" value="ECO:0007669"/>
    <property type="project" value="InterPro"/>
</dbReference>
<dbReference type="EMBL" id="DF973601">
    <property type="protein sequence ID" value="GAU35706.1"/>
    <property type="molecule type" value="Genomic_DNA"/>
</dbReference>
<dbReference type="OrthoDB" id="10260134at2759"/>
<evidence type="ECO:0000313" key="15">
    <source>
        <dbReference type="Proteomes" id="UP000242715"/>
    </source>
</evidence>
<protein>
    <submittedName>
        <fullName evidence="14">Uncharacterized protein</fullName>
    </submittedName>
</protein>
<accession>A0A2Z6MUE6</accession>
<evidence type="ECO:0000256" key="10">
    <source>
        <dbReference type="ARBA" id="ARBA00023136"/>
    </source>
</evidence>
<evidence type="ECO:0000256" key="8">
    <source>
        <dbReference type="ARBA" id="ARBA00023002"/>
    </source>
</evidence>
<evidence type="ECO:0000256" key="11">
    <source>
        <dbReference type="ARBA" id="ARBA00023160"/>
    </source>
</evidence>
<evidence type="ECO:0000256" key="4">
    <source>
        <dbReference type="ARBA" id="ARBA00022516"/>
    </source>
</evidence>
<comment type="pathway">
    <text evidence="2">Lipid metabolism.</text>
</comment>
<reference evidence="15" key="1">
    <citation type="journal article" date="2017" name="Front. Plant Sci.">
        <title>Climate Clever Clovers: New Paradigm to Reduce the Environmental Footprint of Ruminants by Breeding Low Methanogenic Forages Utilizing Haplotype Variation.</title>
        <authorList>
            <person name="Kaur P."/>
            <person name="Appels R."/>
            <person name="Bayer P.E."/>
            <person name="Keeble-Gagnere G."/>
            <person name="Wang J."/>
            <person name="Hirakawa H."/>
            <person name="Shirasawa K."/>
            <person name="Vercoe P."/>
            <person name="Stefanova K."/>
            <person name="Durmic Z."/>
            <person name="Nichols P."/>
            <person name="Revell C."/>
            <person name="Isobe S.N."/>
            <person name="Edwards D."/>
            <person name="Erskine W."/>
        </authorList>
    </citation>
    <scope>NUCLEOTIDE SEQUENCE [LARGE SCALE GENOMIC DNA]</scope>
    <source>
        <strain evidence="15">cv. Daliak</strain>
    </source>
</reference>
<feature type="region of interest" description="Disordered" evidence="12">
    <location>
        <begin position="41"/>
        <end position="66"/>
    </location>
</feature>
<comment type="subcellular location">
    <subcellularLocation>
        <location evidence="1">Membrane</location>
        <topology evidence="1">Multi-pass membrane protein</topology>
    </subcellularLocation>
</comment>
<evidence type="ECO:0000256" key="13">
    <source>
        <dbReference type="SAM" id="Phobius"/>
    </source>
</evidence>
<keyword evidence="4" id="KW-0444">Lipid biosynthesis</keyword>
<evidence type="ECO:0000256" key="6">
    <source>
        <dbReference type="ARBA" id="ARBA00022832"/>
    </source>
</evidence>
<evidence type="ECO:0000256" key="12">
    <source>
        <dbReference type="SAM" id="MobiDB-lite"/>
    </source>
</evidence>
<dbReference type="Proteomes" id="UP000242715">
    <property type="component" value="Unassembled WGS sequence"/>
</dbReference>
<sequence length="222" mass="25036">MGLKGFIFLYIHPSNSTKASNEIYVTAKELMAQVYARNKDMNGNSGWTPRNRSSEKSSPGTPPDPLPPGVKLFFPTVIPLPLLHTITRCPSFHEIVFALGLDLKPKDAVFVAEAKSNATLGEDTLEQPEEVPLKHRKILLSDVEVKREREILFGRKWNSLDIGTFGIVLSMHLLCLFAPFNFNWAAFWVAVALYVITGLFGITLSFHRNLSHRSFKLPKWLE</sequence>
<proteinExistence type="inferred from homology"/>